<dbReference type="RefSeq" id="WP_394824121.1">
    <property type="nucleotide sequence ID" value="NZ_CP089984.1"/>
</dbReference>
<keyword evidence="7" id="KW-1185">Reference proteome</keyword>
<dbReference type="EMBL" id="CP089984">
    <property type="protein sequence ID" value="WXB14501.1"/>
    <property type="molecule type" value="Genomic_DNA"/>
</dbReference>
<evidence type="ECO:0000259" key="4">
    <source>
        <dbReference type="Pfam" id="PF25917"/>
    </source>
</evidence>
<feature type="domain" description="Multidrug resistance protein MdtA-like barrel-sandwich hybrid" evidence="4">
    <location>
        <begin position="98"/>
        <end position="232"/>
    </location>
</feature>
<dbReference type="SUPFAM" id="SSF111369">
    <property type="entry name" value="HlyD-like secretion proteins"/>
    <property type="match status" value="1"/>
</dbReference>
<gene>
    <name evidence="6" type="ORF">LZC94_42585</name>
</gene>
<dbReference type="Gene3D" id="2.40.50.100">
    <property type="match status" value="1"/>
</dbReference>
<feature type="transmembrane region" description="Helical" evidence="3">
    <location>
        <begin position="26"/>
        <end position="44"/>
    </location>
</feature>
<name>A0ABZ2LZG0_9BACT</name>
<feature type="region of interest" description="Disordered" evidence="2">
    <location>
        <begin position="382"/>
        <end position="413"/>
    </location>
</feature>
<evidence type="ECO:0000256" key="2">
    <source>
        <dbReference type="SAM" id="MobiDB-lite"/>
    </source>
</evidence>
<dbReference type="InterPro" id="IPR058792">
    <property type="entry name" value="Beta-barrel_RND_2"/>
</dbReference>
<keyword evidence="3" id="KW-1133">Transmembrane helix</keyword>
<dbReference type="Pfam" id="PF25954">
    <property type="entry name" value="Beta-barrel_RND_2"/>
    <property type="match status" value="1"/>
</dbReference>
<dbReference type="InterPro" id="IPR006143">
    <property type="entry name" value="RND_pump_MFP"/>
</dbReference>
<dbReference type="NCBIfam" id="TIGR01730">
    <property type="entry name" value="RND_mfp"/>
    <property type="match status" value="1"/>
</dbReference>
<feature type="region of interest" description="Disordered" evidence="2">
    <location>
        <begin position="1"/>
        <end position="21"/>
    </location>
</feature>
<protein>
    <submittedName>
        <fullName evidence="6">Efflux RND transporter periplasmic adaptor subunit</fullName>
    </submittedName>
</protein>
<dbReference type="Gene3D" id="2.40.30.170">
    <property type="match status" value="1"/>
</dbReference>
<dbReference type="PANTHER" id="PTHR30469">
    <property type="entry name" value="MULTIDRUG RESISTANCE PROTEIN MDTA"/>
    <property type="match status" value="1"/>
</dbReference>
<keyword evidence="3" id="KW-0812">Transmembrane</keyword>
<evidence type="ECO:0000313" key="7">
    <source>
        <dbReference type="Proteomes" id="UP001370348"/>
    </source>
</evidence>
<feature type="domain" description="CusB-like beta-barrel" evidence="5">
    <location>
        <begin position="245"/>
        <end position="303"/>
    </location>
</feature>
<dbReference type="InterPro" id="IPR058625">
    <property type="entry name" value="MdtA-like_BSH"/>
</dbReference>
<dbReference type="Pfam" id="PF25917">
    <property type="entry name" value="BSH_RND"/>
    <property type="match status" value="1"/>
</dbReference>
<comment type="similarity">
    <text evidence="1">Belongs to the membrane fusion protein (MFP) (TC 8.A.1) family.</text>
</comment>
<evidence type="ECO:0000313" key="6">
    <source>
        <dbReference type="EMBL" id="WXB14501.1"/>
    </source>
</evidence>
<proteinExistence type="inferred from homology"/>
<evidence type="ECO:0000256" key="3">
    <source>
        <dbReference type="SAM" id="Phobius"/>
    </source>
</evidence>
<organism evidence="6 7">
    <name type="scientific">Pendulispora albinea</name>
    <dbReference type="NCBI Taxonomy" id="2741071"/>
    <lineage>
        <taxon>Bacteria</taxon>
        <taxon>Pseudomonadati</taxon>
        <taxon>Myxococcota</taxon>
        <taxon>Myxococcia</taxon>
        <taxon>Myxococcales</taxon>
        <taxon>Sorangiineae</taxon>
        <taxon>Pendulisporaceae</taxon>
        <taxon>Pendulispora</taxon>
    </lineage>
</organism>
<evidence type="ECO:0000259" key="5">
    <source>
        <dbReference type="Pfam" id="PF25954"/>
    </source>
</evidence>
<sequence>MSLNVRSAESPVSGLPKSGTSRSTRVTIALGVLLTLGFLGVLGARVKQAVAKKHHVAEERVAAQAMAAQKAPSRAVYPEPARFRPRIEITGTLRPWRDADVGFELAGRLVKVNVATGDQVKEKTVLAVLDASRAGAQLSEAEAKTRASQANLALAQDALRRTEALSNAKSIPEAQAEQARQQVALAKAQLEAARATQRLARTGKGDHTIVAPFPGLVTKAPTAAGGVVQAGVPLVRIEDLSRFRLSATVSEDDALLVRPGTEVQVSTRDRTVTGRVTTLVPSLDQATRRAPIEIEVKNDAKLLAWSFVRATIDAGRDVDALRVPGNARRPGSQSELVTVRDGRAHITRVIATTAPDGTWLVREGLAATDMVLLDPSADVKEGESVLLEGPSTAKPADPTRTADVKPETAGSAK</sequence>
<dbReference type="Gene3D" id="1.10.287.470">
    <property type="entry name" value="Helix hairpin bin"/>
    <property type="match status" value="1"/>
</dbReference>
<accession>A0ABZ2LZG0</accession>
<evidence type="ECO:0000256" key="1">
    <source>
        <dbReference type="ARBA" id="ARBA00009477"/>
    </source>
</evidence>
<dbReference type="Gene3D" id="2.40.420.20">
    <property type="match status" value="1"/>
</dbReference>
<dbReference type="Proteomes" id="UP001370348">
    <property type="component" value="Chromosome"/>
</dbReference>
<keyword evidence="3" id="KW-0472">Membrane</keyword>
<reference evidence="6 7" key="1">
    <citation type="submission" date="2021-12" db="EMBL/GenBank/DDBJ databases">
        <title>Discovery of the Pendulisporaceae a myxobacterial family with distinct sporulation behavior and unique specialized metabolism.</title>
        <authorList>
            <person name="Garcia R."/>
            <person name="Popoff A."/>
            <person name="Bader C.D."/>
            <person name="Loehr J."/>
            <person name="Walesch S."/>
            <person name="Walt C."/>
            <person name="Boldt J."/>
            <person name="Bunk B."/>
            <person name="Haeckl F.J.F.P.J."/>
            <person name="Gunesch A.P."/>
            <person name="Birkelbach J."/>
            <person name="Nuebel U."/>
            <person name="Pietschmann T."/>
            <person name="Bach T."/>
            <person name="Mueller R."/>
        </authorList>
    </citation>
    <scope>NUCLEOTIDE SEQUENCE [LARGE SCALE GENOMIC DNA]</scope>
    <source>
        <strain evidence="6 7">MSr11954</strain>
    </source>
</reference>